<comment type="caution">
    <text evidence="1">The sequence shown here is derived from an EMBL/GenBank/DDBJ whole genome shotgun (WGS) entry which is preliminary data.</text>
</comment>
<accession>A0A645EB64</accession>
<protein>
    <submittedName>
        <fullName evidence="1">Uncharacterized protein</fullName>
    </submittedName>
</protein>
<proteinExistence type="predicted"/>
<organism evidence="1">
    <name type="scientific">bioreactor metagenome</name>
    <dbReference type="NCBI Taxonomy" id="1076179"/>
    <lineage>
        <taxon>unclassified sequences</taxon>
        <taxon>metagenomes</taxon>
        <taxon>ecological metagenomes</taxon>
    </lineage>
</organism>
<name>A0A645EB64_9ZZZZ</name>
<dbReference type="EMBL" id="VSSQ01045030">
    <property type="protein sequence ID" value="MPM98906.1"/>
    <property type="molecule type" value="Genomic_DNA"/>
</dbReference>
<gene>
    <name evidence="1" type="ORF">SDC9_146096</name>
</gene>
<evidence type="ECO:0000313" key="1">
    <source>
        <dbReference type="EMBL" id="MPM98906.1"/>
    </source>
</evidence>
<sequence>MWRRRNPRLTVHLFFLVIEIHLQFGVFQLGGFGVGCSVNFSSTGSIGLRECGLGTKDYTQ</sequence>
<dbReference type="AlphaFoldDB" id="A0A645EB64"/>
<reference evidence="1" key="1">
    <citation type="submission" date="2019-08" db="EMBL/GenBank/DDBJ databases">
        <authorList>
            <person name="Kucharzyk K."/>
            <person name="Murdoch R.W."/>
            <person name="Higgins S."/>
            <person name="Loffler F."/>
        </authorList>
    </citation>
    <scope>NUCLEOTIDE SEQUENCE</scope>
</reference>